<feature type="compositionally biased region" description="Basic residues" evidence="1">
    <location>
        <begin position="60"/>
        <end position="75"/>
    </location>
</feature>
<proteinExistence type="predicted"/>
<keyword evidence="2" id="KW-1185">Reference proteome</keyword>
<organism evidence="2 3">
    <name type="scientific">Camelus ferus</name>
    <name type="common">Wild bactrian camel</name>
    <name type="synonym">Camelus bactrianus ferus</name>
    <dbReference type="NCBI Taxonomy" id="419612"/>
    <lineage>
        <taxon>Eukaryota</taxon>
        <taxon>Metazoa</taxon>
        <taxon>Chordata</taxon>
        <taxon>Craniata</taxon>
        <taxon>Vertebrata</taxon>
        <taxon>Euteleostomi</taxon>
        <taxon>Mammalia</taxon>
        <taxon>Eutheria</taxon>
        <taxon>Laurasiatheria</taxon>
        <taxon>Artiodactyla</taxon>
        <taxon>Tylopoda</taxon>
        <taxon>Camelidae</taxon>
        <taxon>Camelus</taxon>
    </lineage>
</organism>
<evidence type="ECO:0000313" key="2">
    <source>
        <dbReference type="Proteomes" id="UP000694856"/>
    </source>
</evidence>
<protein>
    <submittedName>
        <fullName evidence="3">Uncharacterized protein LOC116660511 isoform X2</fullName>
    </submittedName>
</protein>
<dbReference type="RefSeq" id="XP_032326099.1">
    <property type="nucleotide sequence ID" value="XM_032470208.1"/>
</dbReference>
<accession>A0A8B8S8Q7</accession>
<dbReference type="Proteomes" id="UP000694856">
    <property type="component" value="Chromosome 29"/>
</dbReference>
<dbReference type="GeneID" id="116660511"/>
<gene>
    <name evidence="3" type="primary">LOC116660511</name>
</gene>
<sequence length="225" mass="24854">MTVSFRRAAGAQEMPPEERAPCPAPPAAPRAVPAARTCRWSACAPARPPPHPGVPAPSPGRRRRRRPRRRRRRKSPTFPATSGLRAVRLEEVSGGALAGAGLLGCRLSSGVFQNLRRSRCPCKSEIHTPGEQTLKGQRTRLPGRAFTVSPQDRVLLDRRAAGCLCEAAELPRQKQQVLSRSGQDRRSCVPDLLLARLRSLWGPPRYLLTIVIVDLENNPSRKRQH</sequence>
<evidence type="ECO:0000256" key="1">
    <source>
        <dbReference type="SAM" id="MobiDB-lite"/>
    </source>
</evidence>
<reference evidence="3" key="1">
    <citation type="submission" date="2025-08" db="UniProtKB">
        <authorList>
            <consortium name="RefSeq"/>
        </authorList>
    </citation>
    <scope>IDENTIFICATION</scope>
    <source>
        <tissue evidence="3">Ear skin</tissue>
    </source>
</reference>
<name>A0A8B8S8Q7_CAMFR</name>
<dbReference type="AlphaFoldDB" id="A0A8B8S8Q7"/>
<feature type="compositionally biased region" description="Pro residues" evidence="1">
    <location>
        <begin position="46"/>
        <end position="58"/>
    </location>
</feature>
<feature type="region of interest" description="Disordered" evidence="1">
    <location>
        <begin position="1"/>
        <end position="82"/>
    </location>
</feature>
<evidence type="ECO:0000313" key="3">
    <source>
        <dbReference type="RefSeq" id="XP_032326099.1"/>
    </source>
</evidence>